<protein>
    <submittedName>
        <fullName evidence="2">Uncharacterized protein</fullName>
    </submittedName>
</protein>
<sequence length="92" mass="9571">MAAISTALTVAAVAGAVSAGYSIYQGERQASAAKKAQRQQQAAIAEEKKKAENDRKGLLSQQRYQMGIDNEYSTSGTSSVGRGLTTGESTLG</sequence>
<evidence type="ECO:0000313" key="2">
    <source>
        <dbReference type="EMBL" id="DAF52322.1"/>
    </source>
</evidence>
<name>A0A8S5SP30_9CAUD</name>
<reference evidence="2" key="1">
    <citation type="journal article" date="2021" name="Proc. Natl. Acad. Sci. U.S.A.">
        <title>A Catalog of Tens of Thousands of Viruses from Human Metagenomes Reveals Hidden Associations with Chronic Diseases.</title>
        <authorList>
            <person name="Tisza M.J."/>
            <person name="Buck C.B."/>
        </authorList>
    </citation>
    <scope>NUCLEOTIDE SEQUENCE</scope>
    <source>
        <strain evidence="2">Ct7Qv4</strain>
    </source>
</reference>
<proteinExistence type="predicted"/>
<feature type="compositionally biased region" description="Basic and acidic residues" evidence="1">
    <location>
        <begin position="45"/>
        <end position="57"/>
    </location>
</feature>
<dbReference type="EMBL" id="BK032632">
    <property type="protein sequence ID" value="DAF52322.1"/>
    <property type="molecule type" value="Genomic_DNA"/>
</dbReference>
<feature type="compositionally biased region" description="Polar residues" evidence="1">
    <location>
        <begin position="71"/>
        <end position="92"/>
    </location>
</feature>
<feature type="region of interest" description="Disordered" evidence="1">
    <location>
        <begin position="43"/>
        <end position="92"/>
    </location>
</feature>
<evidence type="ECO:0000256" key="1">
    <source>
        <dbReference type="SAM" id="MobiDB-lite"/>
    </source>
</evidence>
<accession>A0A8S5SP30</accession>
<organism evidence="2">
    <name type="scientific">Siphoviridae sp. ct7Qv4</name>
    <dbReference type="NCBI Taxonomy" id="2827786"/>
    <lineage>
        <taxon>Viruses</taxon>
        <taxon>Duplodnaviria</taxon>
        <taxon>Heunggongvirae</taxon>
        <taxon>Uroviricota</taxon>
        <taxon>Caudoviricetes</taxon>
    </lineage>
</organism>